<dbReference type="AlphaFoldDB" id="A0A1R4J0E8"/>
<dbReference type="InterPro" id="IPR023214">
    <property type="entry name" value="HAD_sf"/>
</dbReference>
<gene>
    <name evidence="1" type="ORF">FM115_03250</name>
</gene>
<dbReference type="EMBL" id="FUKW01000054">
    <property type="protein sequence ID" value="SJN25133.1"/>
    <property type="molecule type" value="Genomic_DNA"/>
</dbReference>
<dbReference type="SFLD" id="SFLDS00003">
    <property type="entry name" value="Haloacid_Dehalogenase"/>
    <property type="match status" value="1"/>
</dbReference>
<dbReference type="GO" id="GO:0006281">
    <property type="term" value="P:DNA repair"/>
    <property type="evidence" value="ECO:0007669"/>
    <property type="project" value="TreeGrafter"/>
</dbReference>
<name>A0A1R4J0E8_9LACT</name>
<dbReference type="NCBIfam" id="TIGR01549">
    <property type="entry name" value="HAD-SF-IA-v1"/>
    <property type="match status" value="1"/>
</dbReference>
<evidence type="ECO:0000313" key="1">
    <source>
        <dbReference type="EMBL" id="SJN25133.1"/>
    </source>
</evidence>
<dbReference type="Pfam" id="PF13419">
    <property type="entry name" value="HAD_2"/>
    <property type="match status" value="1"/>
</dbReference>
<organism evidence="1 2">
    <name type="scientific">Marinilactibacillus psychrotolerans 42ea</name>
    <dbReference type="NCBI Taxonomy" id="1255609"/>
    <lineage>
        <taxon>Bacteria</taxon>
        <taxon>Bacillati</taxon>
        <taxon>Bacillota</taxon>
        <taxon>Bacilli</taxon>
        <taxon>Lactobacillales</taxon>
        <taxon>Carnobacteriaceae</taxon>
        <taxon>Marinilactibacillus</taxon>
    </lineage>
</organism>
<protein>
    <submittedName>
        <fullName evidence="1">Hydrolase, haloacid dehalogenase-like family</fullName>
    </submittedName>
</protein>
<dbReference type="Proteomes" id="UP000195611">
    <property type="component" value="Unassembled WGS sequence"/>
</dbReference>
<dbReference type="Gene3D" id="1.10.150.240">
    <property type="entry name" value="Putative phosphatase, domain 2"/>
    <property type="match status" value="1"/>
</dbReference>
<sequence length="201" mass="23444">MKTFIWDLDGTLINSYPILLKSLEETFEHFEVPYEINEVRKVVLNQSVVSLLKQTSADYNVKYEEVKILFSDKLRSKNKEIKLMDGALEVLNWTMEKGIENYIYTHKSKNAIEILSRLRIEKYFSEVVTSSNGFQRKPHSEGVDYLMNKYQLEKDHTYYIGDRNLDVEVAINANIKSINLTQPSSEINVNISKLTDIYALF</sequence>
<accession>A0A1R4J0E8</accession>
<dbReference type="Gene3D" id="3.40.50.1000">
    <property type="entry name" value="HAD superfamily/HAD-like"/>
    <property type="match status" value="1"/>
</dbReference>
<evidence type="ECO:0000313" key="2">
    <source>
        <dbReference type="Proteomes" id="UP000195611"/>
    </source>
</evidence>
<dbReference type="InterPro" id="IPR050155">
    <property type="entry name" value="HAD-like_hydrolase_sf"/>
</dbReference>
<keyword evidence="1" id="KW-0378">Hydrolase</keyword>
<reference evidence="1 2" key="1">
    <citation type="submission" date="2017-02" db="EMBL/GenBank/DDBJ databases">
        <authorList>
            <person name="Peterson S.W."/>
        </authorList>
    </citation>
    <scope>NUCLEOTIDE SEQUENCE [LARGE SCALE GENOMIC DNA]</scope>
    <source>
        <strain evidence="1 2">42ea</strain>
    </source>
</reference>
<proteinExistence type="predicted"/>
<dbReference type="SUPFAM" id="SSF56784">
    <property type="entry name" value="HAD-like"/>
    <property type="match status" value="1"/>
</dbReference>
<dbReference type="RefSeq" id="WP_087057407.1">
    <property type="nucleotide sequence ID" value="NZ_FUKW01000054.1"/>
</dbReference>
<dbReference type="GO" id="GO:0008967">
    <property type="term" value="F:phosphoglycolate phosphatase activity"/>
    <property type="evidence" value="ECO:0007669"/>
    <property type="project" value="TreeGrafter"/>
</dbReference>
<dbReference type="InterPro" id="IPR041492">
    <property type="entry name" value="HAD_2"/>
</dbReference>
<dbReference type="InterPro" id="IPR023198">
    <property type="entry name" value="PGP-like_dom2"/>
</dbReference>
<dbReference type="PANTHER" id="PTHR43434">
    <property type="entry name" value="PHOSPHOGLYCOLATE PHOSPHATASE"/>
    <property type="match status" value="1"/>
</dbReference>
<dbReference type="InterPro" id="IPR006439">
    <property type="entry name" value="HAD-SF_hydro_IA"/>
</dbReference>
<dbReference type="GO" id="GO:0005829">
    <property type="term" value="C:cytosol"/>
    <property type="evidence" value="ECO:0007669"/>
    <property type="project" value="TreeGrafter"/>
</dbReference>
<dbReference type="InterPro" id="IPR036412">
    <property type="entry name" value="HAD-like_sf"/>
</dbReference>
<dbReference type="PANTHER" id="PTHR43434:SF25">
    <property type="entry name" value="PHOSPHOGLYCOLATE PHOSPHATASE"/>
    <property type="match status" value="1"/>
</dbReference>
<dbReference type="SFLD" id="SFLDG01129">
    <property type="entry name" value="C1.5:_HAD__Beta-PGM__Phosphata"/>
    <property type="match status" value="1"/>
</dbReference>